<dbReference type="STRING" id="48936.NJ75_01450"/>
<evidence type="ECO:0000313" key="1">
    <source>
        <dbReference type="EMBL" id="KHS47656.1"/>
    </source>
</evidence>
<dbReference type="Proteomes" id="UP000031338">
    <property type="component" value="Unassembled WGS sequence"/>
</dbReference>
<accession>A0A0B9AAJ1</accession>
<protein>
    <submittedName>
        <fullName evidence="1">Uncharacterized protein</fullName>
    </submittedName>
</protein>
<organism evidence="1 2">
    <name type="scientific">Novosphingobium subterraneum</name>
    <dbReference type="NCBI Taxonomy" id="48936"/>
    <lineage>
        <taxon>Bacteria</taxon>
        <taxon>Pseudomonadati</taxon>
        <taxon>Pseudomonadota</taxon>
        <taxon>Alphaproteobacteria</taxon>
        <taxon>Sphingomonadales</taxon>
        <taxon>Sphingomonadaceae</taxon>
        <taxon>Novosphingobium</taxon>
    </lineage>
</organism>
<name>A0A0B9AAJ1_9SPHN</name>
<gene>
    <name evidence="1" type="ORF">NJ75_01450</name>
</gene>
<evidence type="ECO:0000313" key="2">
    <source>
        <dbReference type="Proteomes" id="UP000031338"/>
    </source>
</evidence>
<keyword evidence="2" id="KW-1185">Reference proteome</keyword>
<dbReference type="PATRIC" id="fig|48936.3.peg.1452"/>
<dbReference type="EMBL" id="JRVC01000006">
    <property type="protein sequence ID" value="KHS47656.1"/>
    <property type="molecule type" value="Genomic_DNA"/>
</dbReference>
<reference evidence="1 2" key="1">
    <citation type="submission" date="2014-10" db="EMBL/GenBank/DDBJ databases">
        <title>Draft genome sequence of Novosphingobium subterraneum DSM 12447.</title>
        <authorList>
            <person name="Gan H.M."/>
            <person name="Gan H.Y."/>
            <person name="Savka M.A."/>
        </authorList>
    </citation>
    <scope>NUCLEOTIDE SEQUENCE [LARGE SCALE GENOMIC DNA]</scope>
    <source>
        <strain evidence="1 2">DSM 12447</strain>
    </source>
</reference>
<comment type="caution">
    <text evidence="1">The sequence shown here is derived from an EMBL/GenBank/DDBJ whole genome shotgun (WGS) entry which is preliminary data.</text>
</comment>
<dbReference type="AlphaFoldDB" id="A0A0B9AAJ1"/>
<proteinExistence type="predicted"/>
<sequence>MHDRARTLFGKDAPQKVGILDIAFVERHIIGHGEAEAGDEIVDHRDRMVRVPQRQHGVGADVACAAGDENGNLRHWQFAPLWRRFRCSRAFMVATARAIYTSGRVAPHPLRENYE</sequence>